<proteinExistence type="predicted"/>
<accession>A0AAV7IWM5</accession>
<reference evidence="1 2" key="1">
    <citation type="journal article" date="2021" name="J. Hered.">
        <title>A chromosome-level genome assembly of the parasitoid wasp, Cotesia glomerata (Hymenoptera: Braconidae).</title>
        <authorList>
            <person name="Pinto B.J."/>
            <person name="Weis J.J."/>
            <person name="Gamble T."/>
            <person name="Ode P.J."/>
            <person name="Paul R."/>
            <person name="Zaspel J.M."/>
        </authorList>
    </citation>
    <scope>NUCLEOTIDE SEQUENCE [LARGE SCALE GENOMIC DNA]</scope>
    <source>
        <strain evidence="1">CgM1</strain>
    </source>
</reference>
<protein>
    <submittedName>
        <fullName evidence="1">Uncharacterized protein</fullName>
    </submittedName>
</protein>
<organism evidence="1 2">
    <name type="scientific">Cotesia glomerata</name>
    <name type="common">Lepidopteran parasitic wasp</name>
    <name type="synonym">Apanteles glomeratus</name>
    <dbReference type="NCBI Taxonomy" id="32391"/>
    <lineage>
        <taxon>Eukaryota</taxon>
        <taxon>Metazoa</taxon>
        <taxon>Ecdysozoa</taxon>
        <taxon>Arthropoda</taxon>
        <taxon>Hexapoda</taxon>
        <taxon>Insecta</taxon>
        <taxon>Pterygota</taxon>
        <taxon>Neoptera</taxon>
        <taxon>Endopterygota</taxon>
        <taxon>Hymenoptera</taxon>
        <taxon>Apocrita</taxon>
        <taxon>Ichneumonoidea</taxon>
        <taxon>Braconidae</taxon>
        <taxon>Microgastrinae</taxon>
        <taxon>Cotesia</taxon>
    </lineage>
</organism>
<keyword evidence="2" id="KW-1185">Reference proteome</keyword>
<dbReference type="EMBL" id="JAHXZJ010000374">
    <property type="protein sequence ID" value="KAH0561122.1"/>
    <property type="molecule type" value="Genomic_DNA"/>
</dbReference>
<evidence type="ECO:0000313" key="2">
    <source>
        <dbReference type="Proteomes" id="UP000826195"/>
    </source>
</evidence>
<comment type="caution">
    <text evidence="1">The sequence shown here is derived from an EMBL/GenBank/DDBJ whole genome shotgun (WGS) entry which is preliminary data.</text>
</comment>
<evidence type="ECO:0000313" key="1">
    <source>
        <dbReference type="EMBL" id="KAH0561122.1"/>
    </source>
</evidence>
<gene>
    <name evidence="1" type="ORF">KQX54_013322</name>
</gene>
<dbReference type="Proteomes" id="UP000826195">
    <property type="component" value="Unassembled WGS sequence"/>
</dbReference>
<name>A0AAV7IWM5_COTGL</name>
<dbReference type="AlphaFoldDB" id="A0AAV7IWM5"/>
<sequence length="71" mass="7477">MFSTLLRPLSPIQAEVADCNAEEVVCAPLAEAELTAMACCIARVNISIGTIPKLKLSVDAEDEELEEGGAD</sequence>